<dbReference type="AlphaFoldDB" id="A0A395LIW7"/>
<gene>
    <name evidence="6" type="ORF">DL238_00465</name>
</gene>
<evidence type="ECO:0000256" key="2">
    <source>
        <dbReference type="ARBA" id="ARBA00022692"/>
    </source>
</evidence>
<organism evidence="6 7">
    <name type="scientific">Alteriqipengyuania lutimaris</name>
    <dbReference type="NCBI Taxonomy" id="1538146"/>
    <lineage>
        <taxon>Bacteria</taxon>
        <taxon>Pseudomonadati</taxon>
        <taxon>Pseudomonadota</taxon>
        <taxon>Alphaproteobacteria</taxon>
        <taxon>Sphingomonadales</taxon>
        <taxon>Erythrobacteraceae</taxon>
        <taxon>Alteriqipengyuania</taxon>
    </lineage>
</organism>
<sequence>MIKLAIMCLVVAAIAAILGFGGLAGAFVDIAMWLAIIGAVLFVVFLLIGLFAGKKAKDALD</sequence>
<keyword evidence="4 5" id="KW-0472">Membrane</keyword>
<evidence type="ECO:0000313" key="7">
    <source>
        <dbReference type="Proteomes" id="UP000254101"/>
    </source>
</evidence>
<evidence type="ECO:0000256" key="1">
    <source>
        <dbReference type="ARBA" id="ARBA00022475"/>
    </source>
</evidence>
<reference evidence="6 7" key="1">
    <citation type="submission" date="2018-07" db="EMBL/GenBank/DDBJ databases">
        <title>Erythrobacter nanhaiensis sp. nov., a novel member of the genus Erythrobacter isolated from the South China Sea.</title>
        <authorList>
            <person name="Chen X."/>
            <person name="Liu J."/>
        </authorList>
    </citation>
    <scope>NUCLEOTIDE SEQUENCE [LARGE SCALE GENOMIC DNA]</scope>
    <source>
        <strain evidence="6 7">S-5</strain>
    </source>
</reference>
<feature type="transmembrane region" description="Helical" evidence="5">
    <location>
        <begin position="34"/>
        <end position="53"/>
    </location>
</feature>
<comment type="caution">
    <text evidence="6">The sequence shown here is derived from an EMBL/GenBank/DDBJ whole genome shotgun (WGS) entry which is preliminary data.</text>
</comment>
<keyword evidence="1 5" id="KW-1003">Cell membrane</keyword>
<evidence type="ECO:0000256" key="4">
    <source>
        <dbReference type="ARBA" id="ARBA00023136"/>
    </source>
</evidence>
<evidence type="ECO:0000256" key="3">
    <source>
        <dbReference type="ARBA" id="ARBA00022989"/>
    </source>
</evidence>
<evidence type="ECO:0000313" key="6">
    <source>
        <dbReference type="EMBL" id="RDS76237.1"/>
    </source>
</evidence>
<accession>A0A395LIW7</accession>
<dbReference type="GO" id="GO:0005886">
    <property type="term" value="C:plasma membrane"/>
    <property type="evidence" value="ECO:0007669"/>
    <property type="project" value="UniProtKB-SubCell"/>
</dbReference>
<dbReference type="Pfam" id="PF07043">
    <property type="entry name" value="DUF1328"/>
    <property type="match status" value="1"/>
</dbReference>
<keyword evidence="3 5" id="KW-1133">Transmembrane helix</keyword>
<dbReference type="InterPro" id="IPR009760">
    <property type="entry name" value="DUF1328"/>
</dbReference>
<dbReference type="RefSeq" id="WP_115490473.1">
    <property type="nucleotide sequence ID" value="NZ_JACHWW010000001.1"/>
</dbReference>
<comment type="similarity">
    <text evidence="5">Belongs to the UPF0391 family.</text>
</comment>
<protein>
    <recommendedName>
        <fullName evidence="5">UPF0391 membrane protein DL238_00465</fullName>
    </recommendedName>
</protein>
<dbReference type="PIRSF" id="PIRSF036466">
    <property type="entry name" value="UCP036466"/>
    <property type="match status" value="1"/>
</dbReference>
<comment type="subcellular location">
    <subcellularLocation>
        <location evidence="5">Cell membrane</location>
        <topology evidence="5">Single-pass membrane protein</topology>
    </subcellularLocation>
</comment>
<evidence type="ECO:0000256" key="5">
    <source>
        <dbReference type="HAMAP-Rule" id="MF_01361"/>
    </source>
</evidence>
<dbReference type="HAMAP" id="MF_01361">
    <property type="entry name" value="UPF0391"/>
    <property type="match status" value="1"/>
</dbReference>
<keyword evidence="2 5" id="KW-0812">Transmembrane</keyword>
<proteinExistence type="inferred from homology"/>
<keyword evidence="7" id="KW-1185">Reference proteome</keyword>
<dbReference type="Proteomes" id="UP000254101">
    <property type="component" value="Unassembled WGS sequence"/>
</dbReference>
<name>A0A395LIW7_9SPHN</name>
<dbReference type="EMBL" id="QRBB01000001">
    <property type="protein sequence ID" value="RDS76237.1"/>
    <property type="molecule type" value="Genomic_DNA"/>
</dbReference>